<evidence type="ECO:0000256" key="1">
    <source>
        <dbReference type="SAM" id="MobiDB-lite"/>
    </source>
</evidence>
<evidence type="ECO:0000259" key="2">
    <source>
        <dbReference type="SMART" id="SM00358"/>
    </source>
</evidence>
<sequence length="218" mass="23644">MTTITSAHADDETTHNLVKIGGKTVPNYLKGAFPETATLASANAPGSNPEPRSSSNSSSDASKDIVESAVVTIDEIMQDVLDGKKGAAAARNGTSKSTNRMVEMEKDEQKYIQDVPFYIKVRGKGKGKPVLFDQNNNAVAQIYELAAQMDLAEPLFTHTRTGAAHLPSFIVTVDFDNLTATNVDFAGSIKEGKEMACARLARMILKRNAHDHLYRRTT</sequence>
<feature type="domain" description="DRBM" evidence="2">
    <location>
        <begin position="138"/>
        <end position="206"/>
    </location>
</feature>
<dbReference type="AlphaFoldDB" id="A0A077RCC5"/>
<dbReference type="Gene3D" id="3.30.160.20">
    <property type="match status" value="1"/>
</dbReference>
<proteinExistence type="predicted"/>
<dbReference type="SUPFAM" id="SSF54768">
    <property type="entry name" value="dsRNA-binding domain-like"/>
    <property type="match status" value="1"/>
</dbReference>
<reference evidence="3" key="1">
    <citation type="journal article" date="2014" name="Genome Biol. Evol.">
        <title>Gene Loss Rather Than Gene Gain Is Associated with a Host Jump from Monocots to Dicots in the Smut Fungus Melanopsichium pennsylvanicum.</title>
        <authorList>
            <person name="Sharma R."/>
            <person name="Mishra B."/>
            <person name="Runge F."/>
            <person name="Thines M."/>
        </authorList>
    </citation>
    <scope>NUCLEOTIDE SEQUENCE</scope>
    <source>
        <strain evidence="3">4</strain>
    </source>
</reference>
<name>A0A077RCC5_9BASI</name>
<dbReference type="EMBL" id="HG529637">
    <property type="protein sequence ID" value="CDI55129.1"/>
    <property type="molecule type" value="Genomic_DNA"/>
</dbReference>
<accession>A0A077RCC5</accession>
<feature type="compositionally biased region" description="Polar residues" evidence="1">
    <location>
        <begin position="39"/>
        <end position="52"/>
    </location>
</feature>
<evidence type="ECO:0000313" key="3">
    <source>
        <dbReference type="EMBL" id="CDI55129.1"/>
    </source>
</evidence>
<dbReference type="SMART" id="SM00358">
    <property type="entry name" value="DSRM"/>
    <property type="match status" value="1"/>
</dbReference>
<protein>
    <recommendedName>
        <fullName evidence="2">DRBM domain-containing protein</fullName>
    </recommendedName>
</protein>
<organism evidence="3">
    <name type="scientific">Melanopsichium pennsylvanicum 4</name>
    <dbReference type="NCBI Taxonomy" id="1398559"/>
    <lineage>
        <taxon>Eukaryota</taxon>
        <taxon>Fungi</taxon>
        <taxon>Dikarya</taxon>
        <taxon>Basidiomycota</taxon>
        <taxon>Ustilaginomycotina</taxon>
        <taxon>Ustilaginomycetes</taxon>
        <taxon>Ustilaginales</taxon>
        <taxon>Ustilaginaceae</taxon>
        <taxon>Melanopsichium</taxon>
    </lineage>
</organism>
<dbReference type="InterPro" id="IPR014720">
    <property type="entry name" value="dsRBD_dom"/>
</dbReference>
<feature type="region of interest" description="Disordered" evidence="1">
    <location>
        <begin position="39"/>
        <end position="63"/>
    </location>
</feature>